<dbReference type="SMART" id="SM00426">
    <property type="entry name" value="TEA"/>
    <property type="match status" value="1"/>
</dbReference>
<dbReference type="Pfam" id="PF01285">
    <property type="entry name" value="TEA"/>
    <property type="match status" value="1"/>
</dbReference>
<dbReference type="PANTHER" id="PTHR11834:SF0">
    <property type="entry name" value="PROTEIN SCALLOPED"/>
    <property type="match status" value="1"/>
</dbReference>
<evidence type="ECO:0000256" key="5">
    <source>
        <dbReference type="SAM" id="MobiDB-lite"/>
    </source>
</evidence>
<dbReference type="PANTHER" id="PTHR11834">
    <property type="entry name" value="TRANSCRIPTIONAL ENHANCER FACTOR TEF RELATED"/>
    <property type="match status" value="1"/>
</dbReference>
<reference evidence="6" key="1">
    <citation type="submission" date="2020-11" db="EMBL/GenBank/DDBJ databases">
        <authorList>
            <person name="Tran Van P."/>
        </authorList>
    </citation>
    <scope>NUCLEOTIDE SEQUENCE</scope>
</reference>
<keyword evidence="4" id="KW-0539">Nucleus</keyword>
<dbReference type="EMBL" id="OB660094">
    <property type="protein sequence ID" value="CAD7222707.1"/>
    <property type="molecule type" value="Genomic_DNA"/>
</dbReference>
<feature type="region of interest" description="Disordered" evidence="5">
    <location>
        <begin position="633"/>
        <end position="655"/>
    </location>
</feature>
<dbReference type="PROSITE" id="PS51088">
    <property type="entry name" value="TEA_2"/>
    <property type="match status" value="1"/>
</dbReference>
<dbReference type="OrthoDB" id="10006572at2759"/>
<name>A0A7R8ZGJ4_9CRUS</name>
<keyword evidence="3" id="KW-0804">Transcription</keyword>
<evidence type="ECO:0000313" key="6">
    <source>
        <dbReference type="EMBL" id="CAD7222707.1"/>
    </source>
</evidence>
<dbReference type="GO" id="GO:0005634">
    <property type="term" value="C:nucleus"/>
    <property type="evidence" value="ECO:0007669"/>
    <property type="project" value="UniProtKB-SubCell"/>
</dbReference>
<feature type="compositionally biased region" description="Low complexity" evidence="5">
    <location>
        <begin position="633"/>
        <end position="644"/>
    </location>
</feature>
<accession>A0A7R8ZGJ4</accession>
<dbReference type="GO" id="GO:0005667">
    <property type="term" value="C:transcription regulator complex"/>
    <property type="evidence" value="ECO:0007669"/>
    <property type="project" value="TreeGrafter"/>
</dbReference>
<dbReference type="Gene3D" id="6.10.20.40">
    <property type="entry name" value="TEA/ATTS domain"/>
    <property type="match status" value="1"/>
</dbReference>
<dbReference type="AlphaFoldDB" id="A0A7R8ZGJ4"/>
<protein>
    <submittedName>
        <fullName evidence="6">Uncharacterized protein</fullName>
    </submittedName>
</protein>
<dbReference type="InterPro" id="IPR000818">
    <property type="entry name" value="TEA/ATTS_dom"/>
</dbReference>
<dbReference type="GO" id="GO:0000978">
    <property type="term" value="F:RNA polymerase II cis-regulatory region sequence-specific DNA binding"/>
    <property type="evidence" value="ECO:0007669"/>
    <property type="project" value="TreeGrafter"/>
</dbReference>
<feature type="region of interest" description="Disordered" evidence="5">
    <location>
        <begin position="466"/>
        <end position="494"/>
    </location>
</feature>
<dbReference type="Gene3D" id="2.70.50.80">
    <property type="match status" value="1"/>
</dbReference>
<comment type="subcellular location">
    <subcellularLocation>
        <location evidence="1">Nucleus</location>
    </subcellularLocation>
</comment>
<dbReference type="InterPro" id="IPR038096">
    <property type="entry name" value="TEA/ATTS_sf"/>
</dbReference>
<dbReference type="GO" id="GO:0000981">
    <property type="term" value="F:DNA-binding transcription factor activity, RNA polymerase II-specific"/>
    <property type="evidence" value="ECO:0007669"/>
    <property type="project" value="TreeGrafter"/>
</dbReference>
<evidence type="ECO:0000256" key="1">
    <source>
        <dbReference type="ARBA" id="ARBA00004123"/>
    </source>
</evidence>
<evidence type="ECO:0000256" key="4">
    <source>
        <dbReference type="ARBA" id="ARBA00023242"/>
    </source>
</evidence>
<evidence type="ECO:0000256" key="2">
    <source>
        <dbReference type="ARBA" id="ARBA00023015"/>
    </source>
</evidence>
<keyword evidence="2" id="KW-0805">Transcription regulation</keyword>
<dbReference type="InterPro" id="IPR050937">
    <property type="entry name" value="TEC1_TEAD_TF"/>
</dbReference>
<sequence>MDGMACDYGFEKDEELGWLQAIPPIWPSLADLSQRIMCQENEGYDLRKILNLRRMDDRDHKLFDLPYLVKSHCVLITSPTGRCWTRENGSASHLPNQTEQASWTWGLSSHIGPAGWLPQKRLVWRIPSSLRGCARHPATLCGSGPVLGGSVTRLLAVVVEEKASSYAELEDRERTGARELLLHLAAVKGPTGGKSPDFKDHLSSGDRLHMLSLRHHHRTTPTLPPKTTDWPLSEQHKIQYHLPQLLRTTRGETTKQSRRCLNNRPLNRLPHSVTSSCRPQRGIGLAITSLSPTNVYYGVLLKTLLKGFYDYCQIPCCTVTGDQIDSQDLVVFMLEETSLTMKCYAIHDRHSSAGCLVAPLPAWSALHHLSEELGGVISALLLDATGVTTPVHVHVLVSPRVTNHPQVFFPRVTTPSAIVYGAPNLGLHPWRGVSPTSSPGAPPAPWLGTLESMGMRRFFPEPSKITSAWAPANPADTNGVLPPPGPPPTVEELSKCDIDDASDDEKEPGSSDAEGVWSPDIEQSFHEALAIYPPCGRRKIILSDEGKMYAIHDIQGREKALQSMSSMSSAQIVSATTLMNQNAAAAAAMKAGLAAIPPPVSYSASFWQPGLQSPAQDVKPYLGKSSTGDQPLPLLSSSAASQLPGTASAPASPAYEGRAIATPKLRVVEFSAFVEQQRDPDHYEKHLFVHLGGPVSYSDPLLEI</sequence>
<proteinExistence type="predicted"/>
<organism evidence="6">
    <name type="scientific">Cyprideis torosa</name>
    <dbReference type="NCBI Taxonomy" id="163714"/>
    <lineage>
        <taxon>Eukaryota</taxon>
        <taxon>Metazoa</taxon>
        <taxon>Ecdysozoa</taxon>
        <taxon>Arthropoda</taxon>
        <taxon>Crustacea</taxon>
        <taxon>Oligostraca</taxon>
        <taxon>Ostracoda</taxon>
        <taxon>Podocopa</taxon>
        <taxon>Podocopida</taxon>
        <taxon>Cytherocopina</taxon>
        <taxon>Cytheroidea</taxon>
        <taxon>Cytherideidae</taxon>
        <taxon>Cyprideis</taxon>
    </lineage>
</organism>
<dbReference type="GO" id="GO:0035329">
    <property type="term" value="P:hippo signaling"/>
    <property type="evidence" value="ECO:0007669"/>
    <property type="project" value="TreeGrafter"/>
</dbReference>
<dbReference type="GO" id="GO:0048568">
    <property type="term" value="P:embryonic organ development"/>
    <property type="evidence" value="ECO:0007669"/>
    <property type="project" value="TreeGrafter"/>
</dbReference>
<evidence type="ECO:0000256" key="3">
    <source>
        <dbReference type="ARBA" id="ARBA00023163"/>
    </source>
</evidence>
<gene>
    <name evidence="6" type="ORF">CTOB1V02_LOCUS708</name>
</gene>